<reference evidence="1 2" key="1">
    <citation type="journal article" date="2024" name="BMC Genomics">
        <title>De novo assembly and annotation of Popillia japonica's genome with initial clues to its potential as an invasive pest.</title>
        <authorList>
            <person name="Cucini C."/>
            <person name="Boschi S."/>
            <person name="Funari R."/>
            <person name="Cardaioli E."/>
            <person name="Iannotti N."/>
            <person name="Marturano G."/>
            <person name="Paoli F."/>
            <person name="Bruttini M."/>
            <person name="Carapelli A."/>
            <person name="Frati F."/>
            <person name="Nardi F."/>
        </authorList>
    </citation>
    <scope>NUCLEOTIDE SEQUENCE [LARGE SCALE GENOMIC DNA]</scope>
    <source>
        <strain evidence="1">DMR45628</strain>
    </source>
</reference>
<dbReference type="EMBL" id="JASPKY010000166">
    <property type="protein sequence ID" value="KAK9728849.1"/>
    <property type="molecule type" value="Genomic_DNA"/>
</dbReference>
<name>A0AAW1L2B5_POPJA</name>
<organism evidence="1 2">
    <name type="scientific">Popillia japonica</name>
    <name type="common">Japanese beetle</name>
    <dbReference type="NCBI Taxonomy" id="7064"/>
    <lineage>
        <taxon>Eukaryota</taxon>
        <taxon>Metazoa</taxon>
        <taxon>Ecdysozoa</taxon>
        <taxon>Arthropoda</taxon>
        <taxon>Hexapoda</taxon>
        <taxon>Insecta</taxon>
        <taxon>Pterygota</taxon>
        <taxon>Neoptera</taxon>
        <taxon>Endopterygota</taxon>
        <taxon>Coleoptera</taxon>
        <taxon>Polyphaga</taxon>
        <taxon>Scarabaeiformia</taxon>
        <taxon>Scarabaeidae</taxon>
        <taxon>Rutelinae</taxon>
        <taxon>Popillia</taxon>
    </lineage>
</organism>
<evidence type="ECO:0000313" key="1">
    <source>
        <dbReference type="EMBL" id="KAK9728849.1"/>
    </source>
</evidence>
<protein>
    <submittedName>
        <fullName evidence="1">Uncharacterized protein</fullName>
    </submittedName>
</protein>
<comment type="caution">
    <text evidence="1">The sequence shown here is derived from an EMBL/GenBank/DDBJ whole genome shotgun (WGS) entry which is preliminary data.</text>
</comment>
<evidence type="ECO:0000313" key="2">
    <source>
        <dbReference type="Proteomes" id="UP001458880"/>
    </source>
</evidence>
<gene>
    <name evidence="1" type="ORF">QE152_g17034</name>
</gene>
<keyword evidence="2" id="KW-1185">Reference proteome</keyword>
<sequence>MLHYWRYWNDLLRNVLDKANHARLDEGNFDQMLHYWRYWNDLLRNVLDKANHARLDEGNEATAGDGKYGDFNNSSCVLLSPKKEKFVFEAFLSHFFLVVILLSDD</sequence>
<accession>A0AAW1L2B5</accession>
<dbReference type="Proteomes" id="UP001458880">
    <property type="component" value="Unassembled WGS sequence"/>
</dbReference>
<proteinExistence type="predicted"/>
<dbReference type="AlphaFoldDB" id="A0AAW1L2B5"/>